<sequence length="76" mass="7923">MNHKGIVGTTTLMALGWTVFVFGLAALFFDPLVGALLAIAGAVQVSGGMITEAVNKKRIALENLGNSRQCDFPTTG</sequence>
<comment type="caution">
    <text evidence="2">The sequence shown here is derived from an EMBL/GenBank/DDBJ whole genome shotgun (WGS) entry which is preliminary data.</text>
</comment>
<feature type="transmembrane region" description="Helical" evidence="1">
    <location>
        <begin position="35"/>
        <end position="54"/>
    </location>
</feature>
<dbReference type="EMBL" id="PNQX01000001">
    <property type="protein sequence ID" value="PMQ21899.1"/>
    <property type="molecule type" value="Genomic_DNA"/>
</dbReference>
<name>A0A2N7S6Y2_9MICC</name>
<dbReference type="RefSeq" id="WP_102598314.1">
    <property type="nucleotide sequence ID" value="NZ_PNQX01000001.1"/>
</dbReference>
<dbReference type="AlphaFoldDB" id="A0A2N7S6Y2"/>
<dbReference type="Proteomes" id="UP000235739">
    <property type="component" value="Unassembled WGS sequence"/>
</dbReference>
<proteinExistence type="predicted"/>
<protein>
    <submittedName>
        <fullName evidence="2">Uncharacterized protein</fullName>
    </submittedName>
</protein>
<keyword evidence="1" id="KW-1133">Transmembrane helix</keyword>
<organism evidence="2 3">
    <name type="scientific">Glutamicibacter arilaitensis</name>
    <dbReference type="NCBI Taxonomy" id="256701"/>
    <lineage>
        <taxon>Bacteria</taxon>
        <taxon>Bacillati</taxon>
        <taxon>Actinomycetota</taxon>
        <taxon>Actinomycetes</taxon>
        <taxon>Micrococcales</taxon>
        <taxon>Micrococcaceae</taxon>
        <taxon>Glutamicibacter</taxon>
    </lineage>
</organism>
<evidence type="ECO:0000256" key="1">
    <source>
        <dbReference type="SAM" id="Phobius"/>
    </source>
</evidence>
<keyword evidence="1" id="KW-0472">Membrane</keyword>
<keyword evidence="1" id="KW-0812">Transmembrane</keyword>
<evidence type="ECO:0000313" key="3">
    <source>
        <dbReference type="Proteomes" id="UP000235739"/>
    </source>
</evidence>
<feature type="transmembrane region" description="Helical" evidence="1">
    <location>
        <begin position="12"/>
        <end position="29"/>
    </location>
</feature>
<evidence type="ECO:0000313" key="2">
    <source>
        <dbReference type="EMBL" id="PMQ21899.1"/>
    </source>
</evidence>
<reference evidence="2 3" key="1">
    <citation type="journal article" date="2017" name="Elife">
        <title>Extensive horizontal gene transfer in cheese-associated bacteria.</title>
        <authorList>
            <person name="Bonham K.S."/>
            <person name="Wolfe B.E."/>
            <person name="Dutton R.J."/>
        </authorList>
    </citation>
    <scope>NUCLEOTIDE SEQUENCE [LARGE SCALE GENOMIC DNA]</scope>
    <source>
        <strain evidence="2 3">JB182</strain>
    </source>
</reference>
<gene>
    <name evidence="2" type="ORF">CIK84_10405</name>
</gene>
<accession>A0A2N7S6Y2</accession>